<dbReference type="Gene3D" id="3.90.930.50">
    <property type="match status" value="1"/>
</dbReference>
<dbReference type="Gene3D" id="1.10.150.690">
    <property type="entry name" value="DUF2063"/>
    <property type="match status" value="1"/>
</dbReference>
<dbReference type="InterPro" id="IPR018640">
    <property type="entry name" value="DUF2063"/>
</dbReference>
<dbReference type="InterPro" id="IPR054098">
    <property type="entry name" value="NGO1945-like_C"/>
</dbReference>
<dbReference type="EMBL" id="UINC01023088">
    <property type="protein sequence ID" value="SVA94046.1"/>
    <property type="molecule type" value="Genomic_DNA"/>
</dbReference>
<protein>
    <submittedName>
        <fullName evidence="3">Uncharacterized protein</fullName>
    </submittedName>
</protein>
<accession>A0A381ZXR1</accession>
<dbReference type="InterPro" id="IPR044922">
    <property type="entry name" value="DUF2063_N_sf"/>
</dbReference>
<feature type="domain" description="Putative DNA-binding" evidence="1">
    <location>
        <begin position="5"/>
        <end position="78"/>
    </location>
</feature>
<proteinExistence type="predicted"/>
<feature type="domain" description="NGO1945-like C-terminal" evidence="2">
    <location>
        <begin position="132"/>
        <end position="225"/>
    </location>
</feature>
<evidence type="ECO:0000259" key="2">
    <source>
        <dbReference type="Pfam" id="PF22106"/>
    </source>
</evidence>
<dbReference type="Pfam" id="PF22106">
    <property type="entry name" value="NGO1945_C"/>
    <property type="match status" value="1"/>
</dbReference>
<dbReference type="AlphaFoldDB" id="A0A381ZXR1"/>
<evidence type="ECO:0000259" key="1">
    <source>
        <dbReference type="Pfam" id="PF09836"/>
    </source>
</evidence>
<gene>
    <name evidence="3" type="ORF">METZ01_LOCUS146900</name>
</gene>
<evidence type="ECO:0000313" key="3">
    <source>
        <dbReference type="EMBL" id="SVA94046.1"/>
    </source>
</evidence>
<dbReference type="Pfam" id="PF09836">
    <property type="entry name" value="DUF2063"/>
    <property type="match status" value="1"/>
</dbReference>
<organism evidence="3">
    <name type="scientific">marine metagenome</name>
    <dbReference type="NCBI Taxonomy" id="408172"/>
    <lineage>
        <taxon>unclassified sequences</taxon>
        <taxon>metagenomes</taxon>
        <taxon>ecological metagenomes</taxon>
    </lineage>
</organism>
<sequence>MRDPENSPMPDDIEPRRMSIYSDLVFRNIENFIANSFPVLRQVIHDDEWHIILRGFLKKHISRTPYFPKLPLEFLNYLEQEQDEIELPAFCIELAHYEWIEISLSFDPREISFKNVDQDGDLLKGIPVLNLLVQPLICQWPVHKISSNFVPKEKPDEPTYLIVYRDHLYDIGFIELNQIAAKLIEELQKNTDKTGEEILLDIAKQLQHPDPKVVIKGGSEVIQDFKKKDILLGVRNNI</sequence>
<name>A0A381ZXR1_9ZZZZ</name>
<reference evidence="3" key="1">
    <citation type="submission" date="2018-05" db="EMBL/GenBank/DDBJ databases">
        <authorList>
            <person name="Lanie J.A."/>
            <person name="Ng W.-L."/>
            <person name="Kazmierczak K.M."/>
            <person name="Andrzejewski T.M."/>
            <person name="Davidsen T.M."/>
            <person name="Wayne K.J."/>
            <person name="Tettelin H."/>
            <person name="Glass J.I."/>
            <person name="Rusch D."/>
            <person name="Podicherti R."/>
            <person name="Tsui H.-C.T."/>
            <person name="Winkler M.E."/>
        </authorList>
    </citation>
    <scope>NUCLEOTIDE SEQUENCE</scope>
</reference>